<protein>
    <submittedName>
        <fullName evidence="2">Uncharacterized protein</fullName>
    </submittedName>
</protein>
<evidence type="ECO:0000313" key="2">
    <source>
        <dbReference type="EMBL" id="CAB1440953.1"/>
    </source>
</evidence>
<dbReference type="AlphaFoldDB" id="A0A9N7YWZ9"/>
<accession>A0A9N7YWZ9</accession>
<feature type="region of interest" description="Disordered" evidence="1">
    <location>
        <begin position="13"/>
        <end position="32"/>
    </location>
</feature>
<dbReference type="EMBL" id="CADEAL010002546">
    <property type="protein sequence ID" value="CAB1440953.1"/>
    <property type="molecule type" value="Genomic_DNA"/>
</dbReference>
<gene>
    <name evidence="2" type="ORF">PLEPLA_LOCUS28748</name>
</gene>
<evidence type="ECO:0000256" key="1">
    <source>
        <dbReference type="SAM" id="MobiDB-lite"/>
    </source>
</evidence>
<comment type="caution">
    <text evidence="2">The sequence shown here is derived from an EMBL/GenBank/DDBJ whole genome shotgun (WGS) entry which is preliminary data.</text>
</comment>
<sequence length="83" mass="9044">MSLINNAALCKVSRTPGKHPAAPRFTGQSQGSTTELLRRIHMWKVQLTAAVGVVHLRNPGSEASRDLSSVSVRQFVKLHLDSP</sequence>
<organism evidence="2 3">
    <name type="scientific">Pleuronectes platessa</name>
    <name type="common">European plaice</name>
    <dbReference type="NCBI Taxonomy" id="8262"/>
    <lineage>
        <taxon>Eukaryota</taxon>
        <taxon>Metazoa</taxon>
        <taxon>Chordata</taxon>
        <taxon>Craniata</taxon>
        <taxon>Vertebrata</taxon>
        <taxon>Euteleostomi</taxon>
        <taxon>Actinopterygii</taxon>
        <taxon>Neopterygii</taxon>
        <taxon>Teleostei</taxon>
        <taxon>Neoteleostei</taxon>
        <taxon>Acanthomorphata</taxon>
        <taxon>Carangaria</taxon>
        <taxon>Pleuronectiformes</taxon>
        <taxon>Pleuronectoidei</taxon>
        <taxon>Pleuronectidae</taxon>
        <taxon>Pleuronectes</taxon>
    </lineage>
</organism>
<reference evidence="2" key="1">
    <citation type="submission" date="2020-03" db="EMBL/GenBank/DDBJ databases">
        <authorList>
            <person name="Weist P."/>
        </authorList>
    </citation>
    <scope>NUCLEOTIDE SEQUENCE</scope>
</reference>
<dbReference type="Proteomes" id="UP001153269">
    <property type="component" value="Unassembled WGS sequence"/>
</dbReference>
<proteinExistence type="predicted"/>
<name>A0A9N7YWZ9_PLEPL</name>
<evidence type="ECO:0000313" key="3">
    <source>
        <dbReference type="Proteomes" id="UP001153269"/>
    </source>
</evidence>
<keyword evidence="3" id="KW-1185">Reference proteome</keyword>